<dbReference type="Pfam" id="PF06736">
    <property type="entry name" value="TMEM175"/>
    <property type="match status" value="1"/>
</dbReference>
<keyword evidence="5 13" id="KW-0812">Transmembrane</keyword>
<evidence type="ECO:0000256" key="5">
    <source>
        <dbReference type="ARBA" id="ARBA00022692"/>
    </source>
</evidence>
<evidence type="ECO:0000256" key="4">
    <source>
        <dbReference type="ARBA" id="ARBA00022538"/>
    </source>
</evidence>
<name>A0ABW8JGD4_9GAMM</name>
<comment type="subcellular location">
    <subcellularLocation>
        <location evidence="1">Membrane</location>
        <topology evidence="1">Multi-pass membrane protein</topology>
    </subcellularLocation>
</comment>
<dbReference type="InterPro" id="IPR010617">
    <property type="entry name" value="TMEM175-like"/>
</dbReference>
<evidence type="ECO:0000256" key="12">
    <source>
        <dbReference type="ARBA" id="ARBA00034430"/>
    </source>
</evidence>
<evidence type="ECO:0000256" key="10">
    <source>
        <dbReference type="ARBA" id="ARBA00023136"/>
    </source>
</evidence>
<feature type="transmembrane region" description="Helical" evidence="13">
    <location>
        <begin position="124"/>
        <end position="147"/>
    </location>
</feature>
<comment type="similarity">
    <text evidence="2">Belongs to the TMEM175 family.</text>
</comment>
<evidence type="ECO:0000256" key="13">
    <source>
        <dbReference type="SAM" id="Phobius"/>
    </source>
</evidence>
<keyword evidence="7" id="KW-0630">Potassium</keyword>
<keyword evidence="4" id="KW-0633">Potassium transport</keyword>
<keyword evidence="10 13" id="KW-0472">Membrane</keyword>
<gene>
    <name evidence="14" type="ORF">ISP15_07375</name>
</gene>
<keyword evidence="15" id="KW-1185">Reference proteome</keyword>
<evidence type="ECO:0000256" key="6">
    <source>
        <dbReference type="ARBA" id="ARBA00022826"/>
    </source>
</evidence>
<proteinExistence type="inferred from homology"/>
<organism evidence="14 15">
    <name type="scientific">Dyella jejuensis</name>
    <dbReference type="NCBI Taxonomy" id="1432009"/>
    <lineage>
        <taxon>Bacteria</taxon>
        <taxon>Pseudomonadati</taxon>
        <taxon>Pseudomonadota</taxon>
        <taxon>Gammaproteobacteria</taxon>
        <taxon>Lysobacterales</taxon>
        <taxon>Rhodanobacteraceae</taxon>
        <taxon>Dyella</taxon>
    </lineage>
</organism>
<comment type="caution">
    <text evidence="14">The sequence shown here is derived from an EMBL/GenBank/DDBJ whole genome shotgun (WGS) entry which is preliminary data.</text>
</comment>
<feature type="transmembrane region" description="Helical" evidence="13">
    <location>
        <begin position="88"/>
        <end position="112"/>
    </location>
</feature>
<sequence>MDPGIPHHVKEHHVHQRHFDRLVMLSDGVFAIALTLSAVELHPQALPGQSLLQVWARPLAVYFLSFFLIGVVWLRHRRTLAHLYRVDAPVTVATLVLLSLVALVPVFIRVLLEDQNASSNNGMLVYALSLMAIYVCLAIGWGYAAFIRHLAPSVAHPRAWGWLLEDLFIAVFFAAAALYSLHWHVLALLATLIGVGMRFNVSSLEKKAKALDEQALEQAGSHDA</sequence>
<evidence type="ECO:0000256" key="7">
    <source>
        <dbReference type="ARBA" id="ARBA00022958"/>
    </source>
</evidence>
<dbReference type="Proteomes" id="UP001620461">
    <property type="component" value="Unassembled WGS sequence"/>
</dbReference>
<feature type="transmembrane region" description="Helical" evidence="13">
    <location>
        <begin position="185"/>
        <end position="201"/>
    </location>
</feature>
<keyword evidence="9" id="KW-0406">Ion transport</keyword>
<keyword evidence="3" id="KW-0813">Transport</keyword>
<comment type="catalytic activity">
    <reaction evidence="12">
        <text>K(+)(in) = K(+)(out)</text>
        <dbReference type="Rhea" id="RHEA:29463"/>
        <dbReference type="ChEBI" id="CHEBI:29103"/>
    </reaction>
</comment>
<feature type="transmembrane region" description="Helical" evidence="13">
    <location>
        <begin position="159"/>
        <end position="179"/>
    </location>
</feature>
<evidence type="ECO:0000256" key="2">
    <source>
        <dbReference type="ARBA" id="ARBA00006920"/>
    </source>
</evidence>
<evidence type="ECO:0000256" key="1">
    <source>
        <dbReference type="ARBA" id="ARBA00004141"/>
    </source>
</evidence>
<evidence type="ECO:0000256" key="8">
    <source>
        <dbReference type="ARBA" id="ARBA00022989"/>
    </source>
</evidence>
<evidence type="ECO:0000256" key="9">
    <source>
        <dbReference type="ARBA" id="ARBA00023065"/>
    </source>
</evidence>
<feature type="transmembrane region" description="Helical" evidence="13">
    <location>
        <begin position="59"/>
        <end position="76"/>
    </location>
</feature>
<keyword evidence="6" id="KW-0631">Potassium channel</keyword>
<accession>A0ABW8JGD4</accession>
<evidence type="ECO:0000313" key="14">
    <source>
        <dbReference type="EMBL" id="MFK2900152.1"/>
    </source>
</evidence>
<dbReference type="EMBL" id="JADIKJ010000007">
    <property type="protein sequence ID" value="MFK2900152.1"/>
    <property type="molecule type" value="Genomic_DNA"/>
</dbReference>
<keyword evidence="8 13" id="KW-1133">Transmembrane helix</keyword>
<keyword evidence="11" id="KW-0407">Ion channel</keyword>
<protein>
    <submittedName>
        <fullName evidence="14">DUF1211 domain-containing protein</fullName>
    </submittedName>
</protein>
<evidence type="ECO:0000256" key="11">
    <source>
        <dbReference type="ARBA" id="ARBA00023303"/>
    </source>
</evidence>
<evidence type="ECO:0000256" key="3">
    <source>
        <dbReference type="ARBA" id="ARBA00022448"/>
    </source>
</evidence>
<feature type="transmembrane region" description="Helical" evidence="13">
    <location>
        <begin position="21"/>
        <end position="39"/>
    </location>
</feature>
<reference evidence="14 15" key="1">
    <citation type="submission" date="2020-10" db="EMBL/GenBank/DDBJ databases">
        <title>Phylogeny of dyella-like bacteria.</title>
        <authorList>
            <person name="Fu J."/>
        </authorList>
    </citation>
    <scope>NUCLEOTIDE SEQUENCE [LARGE SCALE GENOMIC DNA]</scope>
    <source>
        <strain evidence="14 15">JP1</strain>
    </source>
</reference>
<evidence type="ECO:0000313" key="15">
    <source>
        <dbReference type="Proteomes" id="UP001620461"/>
    </source>
</evidence>